<keyword evidence="3" id="KW-1185">Reference proteome</keyword>
<organism evidence="2 3">
    <name type="scientific">Jiulongibacter sediminis</name>
    <dbReference type="NCBI Taxonomy" id="1605367"/>
    <lineage>
        <taxon>Bacteria</taxon>
        <taxon>Pseudomonadati</taxon>
        <taxon>Bacteroidota</taxon>
        <taxon>Cytophagia</taxon>
        <taxon>Cytophagales</taxon>
        <taxon>Leadbetterellaceae</taxon>
        <taxon>Jiulongibacter</taxon>
    </lineage>
</organism>
<dbReference type="InterPro" id="IPR054075">
    <property type="entry name" value="Gp53-like_C"/>
</dbReference>
<proteinExistence type="predicted"/>
<evidence type="ECO:0000259" key="1">
    <source>
        <dbReference type="Pfam" id="PF21882"/>
    </source>
</evidence>
<dbReference type="RefSeq" id="WP_055149642.1">
    <property type="nucleotide sequence ID" value="NZ_JXSZ01000011.1"/>
</dbReference>
<reference evidence="2 3" key="1">
    <citation type="submission" date="2015-07" db="EMBL/GenBank/DDBJ databases">
        <title>The draft genome sequence of Leadbetterella sp. JN14-9.</title>
        <authorList>
            <person name="Liu Y."/>
            <person name="Du J."/>
            <person name="Shao Z."/>
        </authorList>
    </citation>
    <scope>NUCLEOTIDE SEQUENCE [LARGE SCALE GENOMIC DNA]</scope>
    <source>
        <strain evidence="2 3">JN14-9</strain>
    </source>
</reference>
<sequence length="244" mass="26405">MKYLLTLFYLIMVYLADAQRIEIDPAHESVLLNLEADHKGWRIPRMTTVVRNSIGSPATGLQIMNADDNCLDVYNGQHWIKNCGFREPQAGTFENNITTVLDTDLEGLAWKRKGGVVSSVDPSSKMGIGTSYPEASLEISGDLKIEAWHEQSLAPNGYARMGGILMQWGTANYTNNNLTTILFPIPFANLPVVTAVVDSGDNSGSGANVPVKIASPGPVGFLIAGTEVFSGDSVSKVRWIAIGF</sequence>
<evidence type="ECO:0000313" key="3">
    <source>
        <dbReference type="Proteomes" id="UP000050454"/>
    </source>
</evidence>
<accession>A0A0P7BAK4</accession>
<protein>
    <recommendedName>
        <fullName evidence="1">Putative tail fiber protein gp53-like C-terminal domain-containing protein</fullName>
    </recommendedName>
</protein>
<evidence type="ECO:0000313" key="2">
    <source>
        <dbReference type="EMBL" id="KPM47433.1"/>
    </source>
</evidence>
<dbReference type="OrthoDB" id="937114at2"/>
<dbReference type="EMBL" id="LGTQ01000011">
    <property type="protein sequence ID" value="KPM47433.1"/>
    <property type="molecule type" value="Genomic_DNA"/>
</dbReference>
<dbReference type="Gene3D" id="2.60.40.3940">
    <property type="match status" value="1"/>
</dbReference>
<dbReference type="Proteomes" id="UP000050454">
    <property type="component" value="Unassembled WGS sequence"/>
</dbReference>
<dbReference type="AlphaFoldDB" id="A0A0P7BAK4"/>
<dbReference type="Pfam" id="PF21882">
    <property type="entry name" value="Gp53-like_C"/>
    <property type="match status" value="1"/>
</dbReference>
<name>A0A0P7BAK4_9BACT</name>
<gene>
    <name evidence="2" type="ORF">AFM12_14870</name>
</gene>
<feature type="domain" description="Putative tail fiber protein gp53-like C-terminal" evidence="1">
    <location>
        <begin position="162"/>
        <end position="243"/>
    </location>
</feature>
<comment type="caution">
    <text evidence="2">The sequence shown here is derived from an EMBL/GenBank/DDBJ whole genome shotgun (WGS) entry which is preliminary data.</text>
</comment>
<dbReference type="STRING" id="1605367.AFM12_14870"/>